<keyword evidence="2" id="KW-1185">Reference proteome</keyword>
<dbReference type="Gene3D" id="1.10.10.60">
    <property type="entry name" value="Homeodomain-like"/>
    <property type="match status" value="1"/>
</dbReference>
<dbReference type="Proteomes" id="UP000054217">
    <property type="component" value="Unassembled WGS sequence"/>
</dbReference>
<sequence>MQVSWSDKDTFALLDLTDSHKAITGDGLNFKAPLWNTCAASLMLANHEKGEPQTPKACKEKWKRVHDTYVVVDHLRCSSGFAYSLESGADIGVANKNSWDSYVKAYKDAAPYKNKGWLFYDRMSVLIPSKCKGLNCFLALSINNSA</sequence>
<name>A0A0C3IR50_PISTI</name>
<dbReference type="InParanoid" id="A0A0C3IR50"/>
<dbReference type="AlphaFoldDB" id="A0A0C3IR50"/>
<reference evidence="2" key="2">
    <citation type="submission" date="2015-01" db="EMBL/GenBank/DDBJ databases">
        <title>Evolutionary Origins and Diversification of the Mycorrhizal Mutualists.</title>
        <authorList>
            <consortium name="DOE Joint Genome Institute"/>
            <consortium name="Mycorrhizal Genomics Consortium"/>
            <person name="Kohler A."/>
            <person name="Kuo A."/>
            <person name="Nagy L.G."/>
            <person name="Floudas D."/>
            <person name="Copeland A."/>
            <person name="Barry K.W."/>
            <person name="Cichocki N."/>
            <person name="Veneault-Fourrey C."/>
            <person name="LaButti K."/>
            <person name="Lindquist E.A."/>
            <person name="Lipzen A."/>
            <person name="Lundell T."/>
            <person name="Morin E."/>
            <person name="Murat C."/>
            <person name="Riley R."/>
            <person name="Ohm R."/>
            <person name="Sun H."/>
            <person name="Tunlid A."/>
            <person name="Henrissat B."/>
            <person name="Grigoriev I.V."/>
            <person name="Hibbett D.S."/>
            <person name="Martin F."/>
        </authorList>
    </citation>
    <scope>NUCLEOTIDE SEQUENCE [LARGE SCALE GENOMIC DNA]</scope>
    <source>
        <strain evidence="2">Marx 270</strain>
    </source>
</reference>
<evidence type="ECO:0008006" key="3">
    <source>
        <dbReference type="Google" id="ProtNLM"/>
    </source>
</evidence>
<proteinExistence type="predicted"/>
<dbReference type="EMBL" id="KN832005">
    <property type="protein sequence ID" value="KIN99387.1"/>
    <property type="molecule type" value="Genomic_DNA"/>
</dbReference>
<evidence type="ECO:0000313" key="1">
    <source>
        <dbReference type="EMBL" id="KIN99387.1"/>
    </source>
</evidence>
<dbReference type="HOGENOM" id="CLU_082499_2_2_1"/>
<dbReference type="OrthoDB" id="2689355at2759"/>
<reference evidence="1 2" key="1">
    <citation type="submission" date="2014-04" db="EMBL/GenBank/DDBJ databases">
        <authorList>
            <consortium name="DOE Joint Genome Institute"/>
            <person name="Kuo A."/>
            <person name="Kohler A."/>
            <person name="Costa M.D."/>
            <person name="Nagy L.G."/>
            <person name="Floudas D."/>
            <person name="Copeland A."/>
            <person name="Barry K.W."/>
            <person name="Cichocki N."/>
            <person name="Veneault-Fourrey C."/>
            <person name="LaButti K."/>
            <person name="Lindquist E.A."/>
            <person name="Lipzen A."/>
            <person name="Lundell T."/>
            <person name="Morin E."/>
            <person name="Murat C."/>
            <person name="Sun H."/>
            <person name="Tunlid A."/>
            <person name="Henrissat B."/>
            <person name="Grigoriev I.V."/>
            <person name="Hibbett D.S."/>
            <person name="Martin F."/>
            <person name="Nordberg H.P."/>
            <person name="Cantor M.N."/>
            <person name="Hua S.X."/>
        </authorList>
    </citation>
    <scope>NUCLEOTIDE SEQUENCE [LARGE SCALE GENOMIC DNA]</scope>
    <source>
        <strain evidence="1 2">Marx 270</strain>
    </source>
</reference>
<gene>
    <name evidence="1" type="ORF">M404DRAFT_155218</name>
</gene>
<accession>A0A0C3IR50</accession>
<evidence type="ECO:0000313" key="2">
    <source>
        <dbReference type="Proteomes" id="UP000054217"/>
    </source>
</evidence>
<organism evidence="1 2">
    <name type="scientific">Pisolithus tinctorius Marx 270</name>
    <dbReference type="NCBI Taxonomy" id="870435"/>
    <lineage>
        <taxon>Eukaryota</taxon>
        <taxon>Fungi</taxon>
        <taxon>Dikarya</taxon>
        <taxon>Basidiomycota</taxon>
        <taxon>Agaricomycotina</taxon>
        <taxon>Agaricomycetes</taxon>
        <taxon>Agaricomycetidae</taxon>
        <taxon>Boletales</taxon>
        <taxon>Sclerodermatineae</taxon>
        <taxon>Pisolithaceae</taxon>
        <taxon>Pisolithus</taxon>
    </lineage>
</organism>
<protein>
    <recommendedName>
        <fullName evidence="3">Myb-like domain-containing protein</fullName>
    </recommendedName>
</protein>
<dbReference type="STRING" id="870435.A0A0C3IR50"/>